<feature type="transmembrane region" description="Helical" evidence="1">
    <location>
        <begin position="605"/>
        <end position="629"/>
    </location>
</feature>
<organism evidence="3 4">
    <name type="scientific">Pseudocercospora fuligena</name>
    <dbReference type="NCBI Taxonomy" id="685502"/>
    <lineage>
        <taxon>Eukaryota</taxon>
        <taxon>Fungi</taxon>
        <taxon>Dikarya</taxon>
        <taxon>Ascomycota</taxon>
        <taxon>Pezizomycotina</taxon>
        <taxon>Dothideomycetes</taxon>
        <taxon>Dothideomycetidae</taxon>
        <taxon>Mycosphaerellales</taxon>
        <taxon>Mycosphaerellaceae</taxon>
        <taxon>Pseudocercospora</taxon>
    </lineage>
</organism>
<feature type="transmembrane region" description="Helical" evidence="1">
    <location>
        <begin position="175"/>
        <end position="192"/>
    </location>
</feature>
<evidence type="ECO:0000313" key="4">
    <source>
        <dbReference type="Proteomes" id="UP000660729"/>
    </source>
</evidence>
<feature type="domain" description="DUF6536" evidence="2">
    <location>
        <begin position="63"/>
        <end position="215"/>
    </location>
</feature>
<keyword evidence="1" id="KW-0472">Membrane</keyword>
<feature type="transmembrane region" description="Helical" evidence="1">
    <location>
        <begin position="399"/>
        <end position="419"/>
    </location>
</feature>
<dbReference type="Proteomes" id="UP000660729">
    <property type="component" value="Unassembled WGS sequence"/>
</dbReference>
<feature type="transmembrane region" description="Helical" evidence="1">
    <location>
        <begin position="65"/>
        <end position="89"/>
    </location>
</feature>
<accession>A0A8H6RNJ0</accession>
<dbReference type="PANTHER" id="PTHR35395">
    <property type="entry name" value="DUF6536 DOMAIN-CONTAINING PROTEIN"/>
    <property type="match status" value="1"/>
</dbReference>
<keyword evidence="1" id="KW-1133">Transmembrane helix</keyword>
<reference evidence="3" key="1">
    <citation type="submission" date="2020-04" db="EMBL/GenBank/DDBJ databases">
        <title>Draft genome resource of the tomato pathogen Pseudocercospora fuligena.</title>
        <authorList>
            <person name="Zaccaron A."/>
        </authorList>
    </citation>
    <scope>NUCLEOTIDE SEQUENCE</scope>
    <source>
        <strain evidence="3">PF001</strain>
    </source>
</reference>
<comment type="caution">
    <text evidence="3">The sequence shown here is derived from an EMBL/GenBank/DDBJ whole genome shotgun (WGS) entry which is preliminary data.</text>
</comment>
<dbReference type="AlphaFoldDB" id="A0A8H6RNJ0"/>
<keyword evidence="4" id="KW-1185">Reference proteome</keyword>
<evidence type="ECO:0000256" key="1">
    <source>
        <dbReference type="SAM" id="Phobius"/>
    </source>
</evidence>
<evidence type="ECO:0000259" key="2">
    <source>
        <dbReference type="Pfam" id="PF20163"/>
    </source>
</evidence>
<protein>
    <recommendedName>
        <fullName evidence="2">DUF6536 domain-containing protein</fullName>
    </recommendedName>
</protein>
<feature type="transmembrane region" description="Helical" evidence="1">
    <location>
        <begin position="481"/>
        <end position="501"/>
    </location>
</feature>
<feature type="transmembrane region" description="Helical" evidence="1">
    <location>
        <begin position="661"/>
        <end position="685"/>
    </location>
</feature>
<keyword evidence="1" id="KW-0812">Transmembrane</keyword>
<dbReference type="PANTHER" id="PTHR35395:SF1">
    <property type="entry name" value="DUF6536 DOMAIN-CONTAINING PROTEIN"/>
    <property type="match status" value="1"/>
</dbReference>
<evidence type="ECO:0000313" key="3">
    <source>
        <dbReference type="EMBL" id="KAF7195075.1"/>
    </source>
</evidence>
<gene>
    <name evidence="3" type="ORF">HII31_03543</name>
</gene>
<dbReference type="Pfam" id="PF20163">
    <property type="entry name" value="DUF6536"/>
    <property type="match status" value="1"/>
</dbReference>
<sequence>MALQRHLHHIWTQFTLKTSADAIPEDSVPLREPEHELANVHTDNTRATYDKRPQRRKKRLQGWRFGVAVCTAGSCVFLLANLFFNGIVAATYKHNGEVATLYEGSCETVSWWSVTAHLIINILSSGLLSASNYTMQALSSPTRADVDAAHAAEDWVCIGVPSLRNIRGKVTWRRSIVWAILALTSLPIHFLYNSAIFKTVAANKISVAIATPNFILNSTMPSAGGPYAQFHYYAGFQSFPRYVGNSSLPNVVNLSTSACIDLYSNEFLYDTGSLLLVTSNTGLAANLSLIDGAVSNHFGSNDSPDSASDGYQGEYDYFRSPRYGWMCSWWKPHAENKRKPNELWEKCNADTLKRTAQTWTIDVSGMPLAIARKENLLSIDYCLSMKTPQRCELQLSFKILAAAMCCGTIKAAAMLWALLAMPEPPLTTIGDAISCFLQSPDQYTKHLAKGPTTDGKLRSEGHSKLSRLSARRTWFSAISKVEWTMILVPCFASLGVSAYLLQYSITKYGQYYSGDIIPSAFSRSFGAVDPATFVKFGGDQRSQTGAGGLLRMTLLVNTPQFICSILYFAYNSLATSMLLAAEWNQYGLQKRYLRVSDPRGKQRSTYFLSLPYRYSIPLLVGSMVLHWLISQSFFLARISTNDWRPDGTVVAESFEDTISQAAYSCAPMLAAILLSLVMLLTLIGFGC</sequence>
<name>A0A8H6RNJ0_9PEZI</name>
<dbReference type="EMBL" id="JABCIY010000043">
    <property type="protein sequence ID" value="KAF7195075.1"/>
    <property type="molecule type" value="Genomic_DNA"/>
</dbReference>
<dbReference type="OrthoDB" id="5429634at2759"/>
<dbReference type="InterPro" id="IPR046623">
    <property type="entry name" value="DUF6536"/>
</dbReference>
<proteinExistence type="predicted"/>
<feature type="non-terminal residue" evidence="3">
    <location>
        <position position="1"/>
    </location>
</feature>
<feature type="transmembrane region" description="Helical" evidence="1">
    <location>
        <begin position="559"/>
        <end position="584"/>
    </location>
</feature>